<evidence type="ECO:0000313" key="3">
    <source>
        <dbReference type="Proteomes" id="UP000309076"/>
    </source>
</evidence>
<dbReference type="AlphaFoldDB" id="A0AB74IZ13"/>
<comment type="caution">
    <text evidence="2">The sequence shown here is derived from an EMBL/GenBank/DDBJ whole genome shotgun (WGS) entry which is preliminary data.</text>
</comment>
<gene>
    <name evidence="2" type="ORF">D6D21_05454</name>
</gene>
<feature type="compositionally biased region" description="Basic and acidic residues" evidence="1">
    <location>
        <begin position="182"/>
        <end position="197"/>
    </location>
</feature>
<dbReference type="EMBL" id="QZAM01000097">
    <property type="protein sequence ID" value="THW43283.1"/>
    <property type="molecule type" value="Genomic_DNA"/>
</dbReference>
<sequence>ACSFHGSNVPILNRQNITWKFWPHCDQKPERKDMQAVQDLMKITPHGCRDGDLILMEGSAKLFNETFVHKRESADHEEAPPPEIKTDLFLFSEKGVKWFELEGREMTKVDMEPGDLFSRTLARCTTPDPLRLRPKTSCLICLHDTEKVRHREYLEAGEECSDNLLATIHWPHTNIRPASESPMRDSKGCPKNEDEPL</sequence>
<dbReference type="PANTHER" id="PTHR31630:SF6">
    <property type="entry name" value="PHYTANOYL-COA DIOXYGENASE-RELATED"/>
    <property type="match status" value="1"/>
</dbReference>
<evidence type="ECO:0000256" key="1">
    <source>
        <dbReference type="SAM" id="MobiDB-lite"/>
    </source>
</evidence>
<dbReference type="SUPFAM" id="SSF51197">
    <property type="entry name" value="Clavaminate synthase-like"/>
    <property type="match status" value="1"/>
</dbReference>
<reference evidence="2 3" key="1">
    <citation type="submission" date="2018-10" db="EMBL/GenBank/DDBJ databases">
        <title>Fifty Aureobasidium pullulans genomes reveal a recombining polyextremotolerant generalist.</title>
        <authorList>
            <person name="Gostincar C."/>
            <person name="Turk M."/>
            <person name="Zajc J."/>
            <person name="Gunde-Cimerman N."/>
        </authorList>
    </citation>
    <scope>NUCLEOTIDE SEQUENCE [LARGE SCALE GENOMIC DNA]</scope>
    <source>
        <strain evidence="2 3">EXF-10796</strain>
    </source>
</reference>
<proteinExistence type="predicted"/>
<feature type="non-terminal residue" evidence="2">
    <location>
        <position position="1"/>
    </location>
</feature>
<feature type="region of interest" description="Disordered" evidence="1">
    <location>
        <begin position="174"/>
        <end position="197"/>
    </location>
</feature>
<protein>
    <recommendedName>
        <fullName evidence="4">Clavaminate synthase-like protein</fullName>
    </recommendedName>
</protein>
<organism evidence="2 3">
    <name type="scientific">Aureobasidium pullulans</name>
    <name type="common">Black yeast</name>
    <name type="synonym">Pullularia pullulans</name>
    <dbReference type="NCBI Taxonomy" id="5580"/>
    <lineage>
        <taxon>Eukaryota</taxon>
        <taxon>Fungi</taxon>
        <taxon>Dikarya</taxon>
        <taxon>Ascomycota</taxon>
        <taxon>Pezizomycotina</taxon>
        <taxon>Dothideomycetes</taxon>
        <taxon>Dothideomycetidae</taxon>
        <taxon>Dothideales</taxon>
        <taxon>Saccotheciaceae</taxon>
        <taxon>Aureobasidium</taxon>
    </lineage>
</organism>
<evidence type="ECO:0008006" key="4">
    <source>
        <dbReference type="Google" id="ProtNLM"/>
    </source>
</evidence>
<name>A0AB74IZ13_AURPU</name>
<dbReference type="PANTHER" id="PTHR31630">
    <property type="entry name" value="PHYTANOYL-COA DIOXYGENASE-RELATED-RELATED"/>
    <property type="match status" value="1"/>
</dbReference>
<accession>A0AB74IZ13</accession>
<evidence type="ECO:0000313" key="2">
    <source>
        <dbReference type="EMBL" id="THW43283.1"/>
    </source>
</evidence>
<dbReference type="Proteomes" id="UP000309076">
    <property type="component" value="Unassembled WGS sequence"/>
</dbReference>